<keyword evidence="2" id="KW-1185">Reference proteome</keyword>
<accession>A0A2T0U9V4</accession>
<dbReference type="AlphaFoldDB" id="A0A2T0U9V4"/>
<organism evidence="1 2">
    <name type="scientific">Knoellia remsis</name>
    <dbReference type="NCBI Taxonomy" id="407159"/>
    <lineage>
        <taxon>Bacteria</taxon>
        <taxon>Bacillati</taxon>
        <taxon>Actinomycetota</taxon>
        <taxon>Actinomycetes</taxon>
        <taxon>Micrococcales</taxon>
        <taxon>Intrasporangiaceae</taxon>
        <taxon>Knoellia</taxon>
    </lineage>
</organism>
<evidence type="ECO:0000313" key="2">
    <source>
        <dbReference type="Proteomes" id="UP000237822"/>
    </source>
</evidence>
<evidence type="ECO:0000313" key="1">
    <source>
        <dbReference type="EMBL" id="PRY54689.1"/>
    </source>
</evidence>
<proteinExistence type="predicted"/>
<dbReference type="RefSeq" id="WP_146132972.1">
    <property type="nucleotide sequence ID" value="NZ_PVTI01000024.1"/>
</dbReference>
<comment type="caution">
    <text evidence="1">The sequence shown here is derived from an EMBL/GenBank/DDBJ whole genome shotgun (WGS) entry which is preliminary data.</text>
</comment>
<name>A0A2T0U9V4_9MICO</name>
<protein>
    <submittedName>
        <fullName evidence="1">Uncharacterized protein</fullName>
    </submittedName>
</protein>
<sequence>MTLPLSTSSRVLLERHDALAHGTAALAERVATGHAARPWGPVLREVAAGVCADRAGLVVVLEAHGITPSPLRHGTVRALERAGRWVPNGSLLSRTVATDILELEGLASAVRAMTLGFCGLQRQLGDAPLTVVDVISRSIARGWERECTLGGVAMLASDELGPEAAA</sequence>
<gene>
    <name evidence="1" type="ORF">BCF74_12423</name>
</gene>
<dbReference type="OrthoDB" id="3338687at2"/>
<dbReference type="Proteomes" id="UP000237822">
    <property type="component" value="Unassembled WGS sequence"/>
</dbReference>
<reference evidence="1 2" key="1">
    <citation type="submission" date="2018-03" db="EMBL/GenBank/DDBJ databases">
        <title>Genomic Encyclopedia of Archaeal and Bacterial Type Strains, Phase II (KMG-II): from individual species to whole genera.</title>
        <authorList>
            <person name="Goeker M."/>
        </authorList>
    </citation>
    <scope>NUCLEOTIDE SEQUENCE [LARGE SCALE GENOMIC DNA]</scope>
    <source>
        <strain evidence="1 2">ATCC BAA-1496</strain>
    </source>
</reference>
<dbReference type="EMBL" id="PVTI01000024">
    <property type="protein sequence ID" value="PRY54689.1"/>
    <property type="molecule type" value="Genomic_DNA"/>
</dbReference>